<feature type="transmembrane region" description="Helical" evidence="1">
    <location>
        <begin position="211"/>
        <end position="231"/>
    </location>
</feature>
<dbReference type="InterPro" id="IPR005182">
    <property type="entry name" value="YdbS-like_PH"/>
</dbReference>
<dbReference type="EMBL" id="QXGJ01000006">
    <property type="protein sequence ID" value="RSX50665.1"/>
    <property type="molecule type" value="Genomic_DNA"/>
</dbReference>
<feature type="transmembrane region" description="Helical" evidence="1">
    <location>
        <begin position="259"/>
        <end position="282"/>
    </location>
</feature>
<accession>A0A430FCU4</accession>
<name>A0A430FCU4_9BIFI</name>
<protein>
    <submittedName>
        <fullName evidence="3">Bacterial PH domain-containing protein</fullName>
    </submittedName>
</protein>
<gene>
    <name evidence="3" type="ORF">D2E23_1330</name>
</gene>
<feature type="transmembrane region" description="Helical" evidence="1">
    <location>
        <begin position="59"/>
        <end position="80"/>
    </location>
</feature>
<organism evidence="3 4">
    <name type="scientific">Bifidobacterium callimiconis</name>
    <dbReference type="NCBI Taxonomy" id="2306973"/>
    <lineage>
        <taxon>Bacteria</taxon>
        <taxon>Bacillati</taxon>
        <taxon>Actinomycetota</taxon>
        <taxon>Actinomycetes</taxon>
        <taxon>Bifidobacteriales</taxon>
        <taxon>Bifidobacteriaceae</taxon>
        <taxon>Bifidobacterium</taxon>
    </lineage>
</organism>
<evidence type="ECO:0000256" key="1">
    <source>
        <dbReference type="SAM" id="Phobius"/>
    </source>
</evidence>
<dbReference type="Proteomes" id="UP000288607">
    <property type="component" value="Unassembled WGS sequence"/>
</dbReference>
<dbReference type="Pfam" id="PF03703">
    <property type="entry name" value="bPH_2"/>
    <property type="match status" value="2"/>
</dbReference>
<keyword evidence="1" id="KW-0472">Membrane</keyword>
<keyword evidence="4" id="KW-1185">Reference proteome</keyword>
<dbReference type="AlphaFoldDB" id="A0A430FCU4"/>
<evidence type="ECO:0000313" key="4">
    <source>
        <dbReference type="Proteomes" id="UP000288607"/>
    </source>
</evidence>
<feature type="transmembrane region" description="Helical" evidence="1">
    <location>
        <begin position="448"/>
        <end position="467"/>
    </location>
</feature>
<dbReference type="PANTHER" id="PTHR34473:SF2">
    <property type="entry name" value="UPF0699 TRANSMEMBRANE PROTEIN YDBT"/>
    <property type="match status" value="1"/>
</dbReference>
<sequence length="569" mass="62649">MVPSRTTTPASGSMARGISEHSWHRTHPLSLIFDIYGWGRWIIGFVVSMLVVFSRFHLSFRLICAITAATLIVGVVFRVAAWSARRYRLDDDALTVRSGLFTTTRTTIPYDHMHAVNVSSPMILRPFGLVTMIVDSGGSSDGSSITLSAVPATLPDRLERLRRDAMRDCGSSAVSIDAVRRSRSMTDVDGGRGSGNVERILVFRASIRDTLLFAVTDLGFLAALAVLYGFVQNLRDVVPGNVYDSAQDSVIRLSTHSTLSIVLTIVLVLASMLVISIVRSLMRYYRFEVWRRGGELIIVRGLVTRKSVTIPVRHIQTVTIRQSVLRRLLHLSSVQVGLATTGASHDDEDRRMHGGILPVIADRRLYGTLRNMLPEWDLARPRVRRTARGLGRYLLLAPLLGTLVAVTAIVIGVTAFAAYRASQTGIPMTAATLSDGADSDSLMGAFRVLWLLWLALIPASLGGYLVLCHWMKLHSEGYALLDDGRIVVTGARGVGFVTMFTHRSRIQCVLRRVLPWRVAAGVESLDLPLFVMNGYSWLRFSVIRSGEAQRLHDWASGAGESSGPVRDRG</sequence>
<feature type="transmembrane region" description="Helical" evidence="1">
    <location>
        <begin position="31"/>
        <end position="53"/>
    </location>
</feature>
<keyword evidence="1" id="KW-0812">Transmembrane</keyword>
<feature type="domain" description="YdbS-like PH" evidence="2">
    <location>
        <begin position="284"/>
        <end position="342"/>
    </location>
</feature>
<feature type="transmembrane region" description="Helical" evidence="1">
    <location>
        <begin position="393"/>
        <end position="419"/>
    </location>
</feature>
<reference evidence="3 4" key="1">
    <citation type="submission" date="2018-09" db="EMBL/GenBank/DDBJ databases">
        <title>Characterization of the phylogenetic diversity of five novel species belonging to the genus Bifidobacterium.</title>
        <authorList>
            <person name="Lugli G.A."/>
            <person name="Duranti S."/>
            <person name="Milani C."/>
        </authorList>
    </citation>
    <scope>NUCLEOTIDE SEQUENCE [LARGE SCALE GENOMIC DNA]</scope>
    <source>
        <strain evidence="3 4">2028B</strain>
    </source>
</reference>
<evidence type="ECO:0000313" key="3">
    <source>
        <dbReference type="EMBL" id="RSX50665.1"/>
    </source>
</evidence>
<dbReference type="PANTHER" id="PTHR34473">
    <property type="entry name" value="UPF0699 TRANSMEMBRANE PROTEIN YDBS"/>
    <property type="match status" value="1"/>
</dbReference>
<evidence type="ECO:0000259" key="2">
    <source>
        <dbReference type="Pfam" id="PF03703"/>
    </source>
</evidence>
<feature type="domain" description="YdbS-like PH" evidence="2">
    <location>
        <begin position="82"/>
        <end position="160"/>
    </location>
</feature>
<dbReference type="RefSeq" id="WP_241227249.1">
    <property type="nucleotide sequence ID" value="NZ_QXGJ01000006.1"/>
</dbReference>
<keyword evidence="1" id="KW-1133">Transmembrane helix</keyword>
<proteinExistence type="predicted"/>
<comment type="caution">
    <text evidence="3">The sequence shown here is derived from an EMBL/GenBank/DDBJ whole genome shotgun (WGS) entry which is preliminary data.</text>
</comment>